<dbReference type="EC" id="3.4.21.62" evidence="8"/>
<evidence type="ECO:0000256" key="1">
    <source>
        <dbReference type="ARBA" id="ARBA00011073"/>
    </source>
</evidence>
<evidence type="ECO:0000256" key="3">
    <source>
        <dbReference type="ARBA" id="ARBA00022801"/>
    </source>
</evidence>
<dbReference type="Pfam" id="PF00082">
    <property type="entry name" value="Peptidase_S8"/>
    <property type="match status" value="1"/>
</dbReference>
<dbReference type="Pfam" id="PF17957">
    <property type="entry name" value="Big_7"/>
    <property type="match status" value="1"/>
</dbReference>
<dbReference type="GO" id="GO:0006508">
    <property type="term" value="P:proteolysis"/>
    <property type="evidence" value="ECO:0007669"/>
    <property type="project" value="UniProtKB-KW"/>
</dbReference>
<dbReference type="InterPro" id="IPR036852">
    <property type="entry name" value="Peptidase_S8/S53_dom_sf"/>
</dbReference>
<organism evidence="8 9">
    <name type="scientific">Calidithermus roseus</name>
    <dbReference type="NCBI Taxonomy" id="1644118"/>
    <lineage>
        <taxon>Bacteria</taxon>
        <taxon>Thermotogati</taxon>
        <taxon>Deinococcota</taxon>
        <taxon>Deinococci</taxon>
        <taxon>Thermales</taxon>
        <taxon>Thermaceae</taxon>
        <taxon>Calidithermus</taxon>
    </lineage>
</organism>
<feature type="active site" description="Charge relay system" evidence="5">
    <location>
        <position position="156"/>
    </location>
</feature>
<comment type="similarity">
    <text evidence="1 5">Belongs to the peptidase S8 family.</text>
</comment>
<dbReference type="InterPro" id="IPR000209">
    <property type="entry name" value="Peptidase_S8/S53_dom"/>
</dbReference>
<dbReference type="PRINTS" id="PR00723">
    <property type="entry name" value="SUBTILISIN"/>
</dbReference>
<dbReference type="Gene3D" id="3.40.50.200">
    <property type="entry name" value="Peptidase S8/S53 domain"/>
    <property type="match status" value="1"/>
</dbReference>
<evidence type="ECO:0000313" key="9">
    <source>
        <dbReference type="Proteomes" id="UP000265341"/>
    </source>
</evidence>
<dbReference type="RefSeq" id="WP_119278307.1">
    <property type="nucleotide sequence ID" value="NZ_QWLA01000043.1"/>
</dbReference>
<dbReference type="InterPro" id="IPR015500">
    <property type="entry name" value="Peptidase_S8_subtilisin-rel"/>
</dbReference>
<feature type="active site" description="Charge relay system" evidence="5">
    <location>
        <position position="354"/>
    </location>
</feature>
<protein>
    <submittedName>
        <fullName evidence="8">Subtilisin E</fullName>
        <ecNumber evidence="8">3.4.21.62</ecNumber>
    </submittedName>
</protein>
<sequence>MKNILAIVALVLCSLGLAQNKVDEKLRQRLAQGGTVEVIVEMEAGGLSPGQTRQSLLRGLKQQLEVQKLKLRVRPLKGFWLNQSFLVRLPANAVAALANTPGVRRVYENRRVQLPRPRIQGSSVPEGSRWALERIKATELWAAGFRGQGVKIGHLDTGLDGSHPALAGKIAAFTVVDSEGNPSPASPHDTDTHGTHTAGLLVGNEVGVAPEARLVSALVLPEGGGTLAQIIGGMEWAIEQGVQVLSLSLAVQGAWPEFASIVERVRALGIVGVYAIGNFGPAAESTASPGNLPDALGVGATDPNDQVAPFSSRGPVLWDYPYYRVLSKPDLVAPGVGIVSAVPGGGYMAMSGTSMATPLVAGGAALLLSARPGTPGGTLEQALFDSARPVGSANSAGRGLINLSAALQRLGVDVGEGPRNPPPPSGNAAPSLSLSQPLDGSTVSSNTVRLEGQASDDRGISRVTFKLNGEPEEDIRIDPGPSVRFAHTAGFLKPGANTLTVFAYDSDGQRVSRSLTLNFSSASAPGRILVVDDDAGLSPDAATPIEATLRSLKVPFDTHAVHSAGAVSLEQLRRYPLVLWILGEAWSDTLSQSDRQNLRSYLQGGGRLLLSGQDLGYDIGGSAFYREVLKAELEADSSGTLSLVALGSLGGGRYTLMSGDGLRNQYYPSAVRVLSGAEAALLWEAGGDFAQVQAQSTDPRPSRQKGKREKRGLKERLEPRLLAQSGGIAAGTMSSFGSGRVVYLAFGLEALPSEQRSRLLSGLMGWLMR</sequence>
<dbReference type="OrthoDB" id="9798386at2"/>
<dbReference type="GO" id="GO:0004252">
    <property type="term" value="F:serine-type endopeptidase activity"/>
    <property type="evidence" value="ECO:0007669"/>
    <property type="project" value="UniProtKB-UniRule"/>
</dbReference>
<accession>A0A399EQQ2</accession>
<dbReference type="Gene3D" id="3.40.50.880">
    <property type="match status" value="1"/>
</dbReference>
<dbReference type="InterPro" id="IPR050131">
    <property type="entry name" value="Peptidase_S8_subtilisin-like"/>
</dbReference>
<evidence type="ECO:0000259" key="7">
    <source>
        <dbReference type="Pfam" id="PF00082"/>
    </source>
</evidence>
<dbReference type="InterPro" id="IPR013783">
    <property type="entry name" value="Ig-like_fold"/>
</dbReference>
<dbReference type="AlphaFoldDB" id="A0A399EQQ2"/>
<dbReference type="InterPro" id="IPR029062">
    <property type="entry name" value="Class_I_gatase-like"/>
</dbReference>
<proteinExistence type="inferred from homology"/>
<feature type="domain" description="Peptidase S8/S53" evidence="7">
    <location>
        <begin position="147"/>
        <end position="395"/>
    </location>
</feature>
<dbReference type="SUPFAM" id="SSF52317">
    <property type="entry name" value="Class I glutamine amidotransferase-like"/>
    <property type="match status" value="1"/>
</dbReference>
<evidence type="ECO:0000256" key="6">
    <source>
        <dbReference type="SAM" id="MobiDB-lite"/>
    </source>
</evidence>
<dbReference type="PROSITE" id="PS51892">
    <property type="entry name" value="SUBTILASE"/>
    <property type="match status" value="1"/>
</dbReference>
<feature type="compositionally biased region" description="Basic residues" evidence="6">
    <location>
        <begin position="702"/>
        <end position="711"/>
    </location>
</feature>
<dbReference type="Proteomes" id="UP000265341">
    <property type="component" value="Unassembled WGS sequence"/>
</dbReference>
<feature type="compositionally biased region" description="Polar residues" evidence="6">
    <location>
        <begin position="436"/>
        <end position="446"/>
    </location>
</feature>
<dbReference type="EMBL" id="QWLA01000043">
    <property type="protein sequence ID" value="RIH85369.1"/>
    <property type="molecule type" value="Genomic_DNA"/>
</dbReference>
<keyword evidence="2 5" id="KW-0645">Protease</keyword>
<feature type="region of interest" description="Disordered" evidence="6">
    <location>
        <begin position="692"/>
        <end position="714"/>
    </location>
</feature>
<comment type="caution">
    <text evidence="8">The sequence shown here is derived from an EMBL/GenBank/DDBJ whole genome shotgun (WGS) entry which is preliminary data.</text>
</comment>
<keyword evidence="3 5" id="KW-0378">Hydrolase</keyword>
<gene>
    <name evidence="8" type="primary">aprE_2</name>
    <name evidence="8" type="ORF">Mrose_02241</name>
</gene>
<keyword evidence="4 5" id="KW-0720">Serine protease</keyword>
<dbReference type="InterPro" id="IPR023828">
    <property type="entry name" value="Peptidase_S8_Ser-AS"/>
</dbReference>
<feature type="active site" description="Charge relay system" evidence="5">
    <location>
        <position position="193"/>
    </location>
</feature>
<dbReference type="PANTHER" id="PTHR43806:SF11">
    <property type="entry name" value="CEREVISIN-RELATED"/>
    <property type="match status" value="1"/>
</dbReference>
<evidence type="ECO:0000313" key="8">
    <source>
        <dbReference type="EMBL" id="RIH85369.1"/>
    </source>
</evidence>
<feature type="compositionally biased region" description="Low complexity" evidence="6">
    <location>
        <begin position="426"/>
        <end position="435"/>
    </location>
</feature>
<dbReference type="SUPFAM" id="SSF52743">
    <property type="entry name" value="Subtilisin-like"/>
    <property type="match status" value="1"/>
</dbReference>
<feature type="region of interest" description="Disordered" evidence="6">
    <location>
        <begin position="413"/>
        <end position="446"/>
    </location>
</feature>
<dbReference type="PROSITE" id="PS00138">
    <property type="entry name" value="SUBTILASE_SER"/>
    <property type="match status" value="1"/>
</dbReference>
<reference evidence="8 9" key="1">
    <citation type="submission" date="2018-08" db="EMBL/GenBank/DDBJ databases">
        <title>Meiothermus roseus NBRC 110900 genome sequencing project.</title>
        <authorList>
            <person name="Da Costa M.S."/>
            <person name="Albuquerque L."/>
            <person name="Raposo P."/>
            <person name="Froufe H.J.C."/>
            <person name="Barroso C.S."/>
            <person name="Egas C."/>
        </authorList>
    </citation>
    <scope>NUCLEOTIDE SEQUENCE [LARGE SCALE GENOMIC DNA]</scope>
    <source>
        <strain evidence="8 9">NBRC 110900</strain>
    </source>
</reference>
<evidence type="ECO:0000256" key="2">
    <source>
        <dbReference type="ARBA" id="ARBA00022670"/>
    </source>
</evidence>
<evidence type="ECO:0000256" key="5">
    <source>
        <dbReference type="PROSITE-ProRule" id="PRU01240"/>
    </source>
</evidence>
<keyword evidence="9" id="KW-1185">Reference proteome</keyword>
<dbReference type="Gene3D" id="2.60.40.10">
    <property type="entry name" value="Immunoglobulins"/>
    <property type="match status" value="1"/>
</dbReference>
<evidence type="ECO:0000256" key="4">
    <source>
        <dbReference type="ARBA" id="ARBA00022825"/>
    </source>
</evidence>
<name>A0A399EQQ2_9DEIN</name>
<dbReference type="PANTHER" id="PTHR43806">
    <property type="entry name" value="PEPTIDASE S8"/>
    <property type="match status" value="1"/>
</dbReference>